<evidence type="ECO:0000256" key="1">
    <source>
        <dbReference type="SAM" id="MobiDB-lite"/>
    </source>
</evidence>
<feature type="compositionally biased region" description="Basic and acidic residues" evidence="1">
    <location>
        <begin position="93"/>
        <end position="109"/>
    </location>
</feature>
<proteinExistence type="predicted"/>
<feature type="compositionally biased region" description="Basic and acidic residues" evidence="1">
    <location>
        <begin position="42"/>
        <end position="86"/>
    </location>
</feature>
<dbReference type="Proteomes" id="UP000481872">
    <property type="component" value="Unassembled WGS sequence"/>
</dbReference>
<feature type="compositionally biased region" description="Basic and acidic residues" evidence="1">
    <location>
        <begin position="121"/>
        <end position="138"/>
    </location>
</feature>
<dbReference type="RefSeq" id="WP_199869363.1">
    <property type="nucleotide sequence ID" value="NZ_JAAGPU010000005.1"/>
</dbReference>
<accession>A0A6M0H234</accession>
<evidence type="ECO:0000313" key="5">
    <source>
        <dbReference type="Proteomes" id="UP000481872"/>
    </source>
</evidence>
<name>A0A6M0H234_9CLOT</name>
<keyword evidence="5" id="KW-1185">Reference proteome</keyword>
<keyword evidence="2" id="KW-0732">Signal</keyword>
<feature type="chain" id="PRO_5027062199" description="Transcobalamin-like C-terminal domain-containing protein" evidence="2">
    <location>
        <begin position="25"/>
        <end position="262"/>
    </location>
</feature>
<feature type="region of interest" description="Disordered" evidence="1">
    <location>
        <begin position="33"/>
        <end position="140"/>
    </location>
</feature>
<comment type="caution">
    <text evidence="4">The sequence shown here is derived from an EMBL/GenBank/DDBJ whole genome shotgun (WGS) entry which is preliminary data.</text>
</comment>
<feature type="domain" description="Transcobalamin-like C-terminal" evidence="3">
    <location>
        <begin position="170"/>
        <end position="250"/>
    </location>
</feature>
<gene>
    <name evidence="4" type="ORF">G3M99_04625</name>
</gene>
<protein>
    <recommendedName>
        <fullName evidence="3">Transcobalamin-like C-terminal domain-containing protein</fullName>
    </recommendedName>
</protein>
<dbReference type="Pfam" id="PF14478">
    <property type="entry name" value="DUF4430"/>
    <property type="match status" value="1"/>
</dbReference>
<dbReference type="EMBL" id="JAAGPU010000005">
    <property type="protein sequence ID" value="NEU04153.1"/>
    <property type="molecule type" value="Genomic_DNA"/>
</dbReference>
<sequence length="262" mass="29908">MKKNYKIFLAILLTILIAFSVAWGCERGKITTTTTETTTNKVKKDDSSSKKTKKENKNDSKKDSKEKSENKKDDNNKNEDSDKENKQNISNVEKNKEDSSQKENAKNNDDSNDSSNNTSDVETKKEESPEVVESKPEEDTFTMIIGKDIKGYTGKSPQQVKELTLKVEDGKNAMTYLRENTVMQEKGGFIFEIDGIHNFYPIPENQKTPEQKANGVKGIDWFIYLNDKKTPVGANDLYVKQGDILLFDFHEWDKRELSPPED</sequence>
<feature type="signal peptide" evidence="2">
    <location>
        <begin position="1"/>
        <end position="24"/>
    </location>
</feature>
<dbReference type="InterPro" id="IPR027954">
    <property type="entry name" value="Transcobalamin-like_C"/>
</dbReference>
<organism evidence="4 5">
    <name type="scientific">Clostridium senegalense</name>
    <dbReference type="NCBI Taxonomy" id="1465809"/>
    <lineage>
        <taxon>Bacteria</taxon>
        <taxon>Bacillati</taxon>
        <taxon>Bacillota</taxon>
        <taxon>Clostridia</taxon>
        <taxon>Eubacteriales</taxon>
        <taxon>Clostridiaceae</taxon>
        <taxon>Clostridium</taxon>
    </lineage>
</organism>
<evidence type="ECO:0000256" key="2">
    <source>
        <dbReference type="SAM" id="SignalP"/>
    </source>
</evidence>
<evidence type="ECO:0000313" key="4">
    <source>
        <dbReference type="EMBL" id="NEU04153.1"/>
    </source>
</evidence>
<reference evidence="4 5" key="1">
    <citation type="submission" date="2020-02" db="EMBL/GenBank/DDBJ databases">
        <title>Genome assembly of a novel Clostridium senegalense strain.</title>
        <authorList>
            <person name="Gupta T.B."/>
            <person name="Jauregui R."/>
            <person name="Maclean P."/>
            <person name="Nawarathana A."/>
            <person name="Brightwell G."/>
        </authorList>
    </citation>
    <scope>NUCLEOTIDE SEQUENCE [LARGE SCALE GENOMIC DNA]</scope>
    <source>
        <strain evidence="4 5">AGRFS4</strain>
    </source>
</reference>
<dbReference type="AlphaFoldDB" id="A0A6M0H234"/>
<evidence type="ECO:0000259" key="3">
    <source>
        <dbReference type="Pfam" id="PF14478"/>
    </source>
</evidence>